<dbReference type="RefSeq" id="WP_179727024.1">
    <property type="nucleotide sequence ID" value="NZ_BAABEF010000001.1"/>
</dbReference>
<dbReference type="Gene3D" id="3.10.350.10">
    <property type="entry name" value="LysM domain"/>
    <property type="match status" value="1"/>
</dbReference>
<evidence type="ECO:0000313" key="3">
    <source>
        <dbReference type="EMBL" id="NYD30825.1"/>
    </source>
</evidence>
<evidence type="ECO:0000256" key="1">
    <source>
        <dbReference type="SAM" id="Phobius"/>
    </source>
</evidence>
<evidence type="ECO:0000313" key="4">
    <source>
        <dbReference type="Proteomes" id="UP000582231"/>
    </source>
</evidence>
<feature type="domain" description="LysM" evidence="2">
    <location>
        <begin position="152"/>
        <end position="209"/>
    </location>
</feature>
<comment type="caution">
    <text evidence="3">The sequence shown here is derived from an EMBL/GenBank/DDBJ whole genome shotgun (WGS) entry which is preliminary data.</text>
</comment>
<keyword evidence="1" id="KW-0472">Membrane</keyword>
<dbReference type="InterPro" id="IPR036779">
    <property type="entry name" value="LysM_dom_sf"/>
</dbReference>
<evidence type="ECO:0000259" key="2">
    <source>
        <dbReference type="PROSITE" id="PS51782"/>
    </source>
</evidence>
<dbReference type="CDD" id="cd00118">
    <property type="entry name" value="LysM"/>
    <property type="match status" value="1"/>
</dbReference>
<dbReference type="Pfam" id="PF01476">
    <property type="entry name" value="LysM"/>
    <property type="match status" value="1"/>
</dbReference>
<dbReference type="PROSITE" id="PS51782">
    <property type="entry name" value="LYSM"/>
    <property type="match status" value="1"/>
</dbReference>
<sequence>MDFAAASRVRVRATLLWLTVTAAQAGLVALTAPLVRRLATAPGPAFADALVQACAGAALVAGALLWLATTEVVGGVLHSRGPRSPLSRRRSVGPVRLALLAACGVTVLTTTPAHAGSDTPVGAGATLSAEALAGLPLPDRPVGPRIGSVTHAAVTVRTGDSLWTIAEREAGPVASRAQLASYWLRLQALNADALGAEPDLVHPGQTLRLPPA</sequence>
<keyword evidence="4" id="KW-1185">Reference proteome</keyword>
<keyword evidence="1" id="KW-0812">Transmembrane</keyword>
<dbReference type="AlphaFoldDB" id="A0A852RI57"/>
<gene>
    <name evidence="3" type="ORF">BJ958_002371</name>
</gene>
<organism evidence="3 4">
    <name type="scientific">Nocardioides kongjuensis</name>
    <dbReference type="NCBI Taxonomy" id="349522"/>
    <lineage>
        <taxon>Bacteria</taxon>
        <taxon>Bacillati</taxon>
        <taxon>Actinomycetota</taxon>
        <taxon>Actinomycetes</taxon>
        <taxon>Propionibacteriales</taxon>
        <taxon>Nocardioidaceae</taxon>
        <taxon>Nocardioides</taxon>
    </lineage>
</organism>
<dbReference type="InterPro" id="IPR018392">
    <property type="entry name" value="LysM"/>
</dbReference>
<dbReference type="EMBL" id="JACCBF010000001">
    <property type="protein sequence ID" value="NYD30825.1"/>
    <property type="molecule type" value="Genomic_DNA"/>
</dbReference>
<feature type="transmembrane region" description="Helical" evidence="1">
    <location>
        <begin position="49"/>
        <end position="77"/>
    </location>
</feature>
<dbReference type="SMART" id="SM00257">
    <property type="entry name" value="LysM"/>
    <property type="match status" value="1"/>
</dbReference>
<reference evidence="3 4" key="1">
    <citation type="submission" date="2020-07" db="EMBL/GenBank/DDBJ databases">
        <title>Sequencing the genomes of 1000 actinobacteria strains.</title>
        <authorList>
            <person name="Klenk H.-P."/>
        </authorList>
    </citation>
    <scope>NUCLEOTIDE SEQUENCE [LARGE SCALE GENOMIC DNA]</scope>
    <source>
        <strain evidence="3 4">DSM 19082</strain>
    </source>
</reference>
<name>A0A852RI57_9ACTN</name>
<accession>A0A852RI57</accession>
<keyword evidence="1" id="KW-1133">Transmembrane helix</keyword>
<dbReference type="Proteomes" id="UP000582231">
    <property type="component" value="Unassembled WGS sequence"/>
</dbReference>
<protein>
    <submittedName>
        <fullName evidence="3">Nucleoid-associated protein YgaU</fullName>
    </submittedName>
</protein>
<proteinExistence type="predicted"/>